<dbReference type="GO" id="GO:0020037">
    <property type="term" value="F:heme binding"/>
    <property type="evidence" value="ECO:0007669"/>
    <property type="project" value="InterPro"/>
</dbReference>
<dbReference type="OrthoDB" id="5523448at2"/>
<feature type="domain" description="Cytochrome c" evidence="6">
    <location>
        <begin position="47"/>
        <end position="126"/>
    </location>
</feature>
<dbReference type="PANTHER" id="PTHR35008">
    <property type="entry name" value="BLL4482 PROTEIN-RELATED"/>
    <property type="match status" value="1"/>
</dbReference>
<dbReference type="STRING" id="315423.SAMN04488020_102100"/>
<keyword evidence="8" id="KW-1185">Reference proteome</keyword>
<accession>A0A1Y5S142</accession>
<dbReference type="AlphaFoldDB" id="A0A1Y5S142"/>
<name>A0A1Y5S142_9RHOB</name>
<evidence type="ECO:0000256" key="2">
    <source>
        <dbReference type="ARBA" id="ARBA00022723"/>
    </source>
</evidence>
<dbReference type="InterPro" id="IPR051459">
    <property type="entry name" value="Cytochrome_c-type_DH"/>
</dbReference>
<dbReference type="InterPro" id="IPR036909">
    <property type="entry name" value="Cyt_c-like_dom_sf"/>
</dbReference>
<dbReference type="PANTHER" id="PTHR35008:SF9">
    <property type="entry name" value="CYTOCHROME C DOMAIN-CONTAINING PROTEIN"/>
    <property type="match status" value="1"/>
</dbReference>
<dbReference type="Gene3D" id="1.10.760.10">
    <property type="entry name" value="Cytochrome c-like domain"/>
    <property type="match status" value="1"/>
</dbReference>
<evidence type="ECO:0000256" key="5">
    <source>
        <dbReference type="SAM" id="SignalP"/>
    </source>
</evidence>
<dbReference type="GO" id="GO:0046872">
    <property type="term" value="F:metal ion binding"/>
    <property type="evidence" value="ECO:0007669"/>
    <property type="project" value="UniProtKB-KW"/>
</dbReference>
<feature type="chain" id="PRO_5010984965" evidence="5">
    <location>
        <begin position="23"/>
        <end position="154"/>
    </location>
</feature>
<dbReference type="InterPro" id="IPR009056">
    <property type="entry name" value="Cyt_c-like_dom"/>
</dbReference>
<protein>
    <submittedName>
        <fullName evidence="7">Fructose dehydrogenase cytochrome subunit</fullName>
    </submittedName>
</protein>
<dbReference type="SUPFAM" id="SSF46626">
    <property type="entry name" value="Cytochrome c"/>
    <property type="match status" value="1"/>
</dbReference>
<evidence type="ECO:0000256" key="3">
    <source>
        <dbReference type="ARBA" id="ARBA00023004"/>
    </source>
</evidence>
<keyword evidence="2 4" id="KW-0479">Metal-binding</keyword>
<sequence length="154" mass="16114">MRQMKQSLTTAAAILLALPALAQDDSGRAETMAADRQPTDLFADDTITGEEGHEVYGAVCAGCHMPDGQGAVGAGNYPALAGNPNLEFASYPIYIIVNGQGNMPPLGPVMSDEQVVAVTEYIQTSFGNDYEPDATIEAVQTARPADPDATTGEH</sequence>
<organism evidence="7 8">
    <name type="scientific">Palleronia marisminoris</name>
    <dbReference type="NCBI Taxonomy" id="315423"/>
    <lineage>
        <taxon>Bacteria</taxon>
        <taxon>Pseudomonadati</taxon>
        <taxon>Pseudomonadota</taxon>
        <taxon>Alphaproteobacteria</taxon>
        <taxon>Rhodobacterales</taxon>
        <taxon>Roseobacteraceae</taxon>
        <taxon>Palleronia</taxon>
    </lineage>
</organism>
<reference evidence="7 8" key="1">
    <citation type="submission" date="2017-03" db="EMBL/GenBank/DDBJ databases">
        <authorList>
            <person name="Afonso C.L."/>
            <person name="Miller P.J."/>
            <person name="Scott M.A."/>
            <person name="Spackman E."/>
            <person name="Goraichik I."/>
            <person name="Dimitrov K.M."/>
            <person name="Suarez D.L."/>
            <person name="Swayne D.E."/>
        </authorList>
    </citation>
    <scope>NUCLEOTIDE SEQUENCE [LARGE SCALE GENOMIC DNA]</scope>
    <source>
        <strain evidence="7 8">CECT 7066</strain>
    </source>
</reference>
<proteinExistence type="predicted"/>
<dbReference type="EMBL" id="FWFV01000002">
    <property type="protein sequence ID" value="SLN29227.1"/>
    <property type="molecule type" value="Genomic_DNA"/>
</dbReference>
<keyword evidence="1 4" id="KW-0349">Heme</keyword>
<dbReference type="PROSITE" id="PS51007">
    <property type="entry name" value="CYTC"/>
    <property type="match status" value="1"/>
</dbReference>
<dbReference type="Pfam" id="PF13442">
    <property type="entry name" value="Cytochrome_CBB3"/>
    <property type="match status" value="1"/>
</dbReference>
<evidence type="ECO:0000313" key="7">
    <source>
        <dbReference type="EMBL" id="SLN29227.1"/>
    </source>
</evidence>
<evidence type="ECO:0000256" key="4">
    <source>
        <dbReference type="PROSITE-ProRule" id="PRU00433"/>
    </source>
</evidence>
<feature type="signal peptide" evidence="5">
    <location>
        <begin position="1"/>
        <end position="22"/>
    </location>
</feature>
<keyword evidence="5" id="KW-0732">Signal</keyword>
<keyword evidence="3 4" id="KW-0408">Iron</keyword>
<dbReference type="Proteomes" id="UP000193870">
    <property type="component" value="Unassembled WGS sequence"/>
</dbReference>
<evidence type="ECO:0000313" key="8">
    <source>
        <dbReference type="Proteomes" id="UP000193870"/>
    </source>
</evidence>
<evidence type="ECO:0000259" key="6">
    <source>
        <dbReference type="PROSITE" id="PS51007"/>
    </source>
</evidence>
<evidence type="ECO:0000256" key="1">
    <source>
        <dbReference type="ARBA" id="ARBA00022617"/>
    </source>
</evidence>
<gene>
    <name evidence="7" type="primary">fdhC</name>
    <name evidence="7" type="ORF">PAM7066_01180</name>
</gene>
<dbReference type="GO" id="GO:0009055">
    <property type="term" value="F:electron transfer activity"/>
    <property type="evidence" value="ECO:0007669"/>
    <property type="project" value="InterPro"/>
</dbReference>